<evidence type="ECO:0000313" key="1">
    <source>
        <dbReference type="EMBL" id="KFE99903.1"/>
    </source>
</evidence>
<dbReference type="AlphaFoldDB" id="A0A085Z640"/>
<protein>
    <recommendedName>
        <fullName evidence="3">Lipoprotein</fullName>
    </recommendedName>
</protein>
<dbReference type="eggNOG" id="ENOG5031YV0">
    <property type="taxonomic scope" value="Bacteria"/>
</dbReference>
<dbReference type="EMBL" id="JPRP01000001">
    <property type="protein sequence ID" value="KFE99903.1"/>
    <property type="molecule type" value="Genomic_DNA"/>
</dbReference>
<accession>A0A085Z640</accession>
<gene>
    <name evidence="1" type="ORF">IX39_04435</name>
</gene>
<comment type="caution">
    <text evidence="1">The sequence shown here is derived from an EMBL/GenBank/DDBJ whole genome shotgun (WGS) entry which is preliminary data.</text>
</comment>
<proteinExistence type="predicted"/>
<evidence type="ECO:0000313" key="2">
    <source>
        <dbReference type="Proteomes" id="UP000028713"/>
    </source>
</evidence>
<evidence type="ECO:0008006" key="3">
    <source>
        <dbReference type="Google" id="ProtNLM"/>
    </source>
</evidence>
<name>A0A085Z640_9FLAO</name>
<keyword evidence="2" id="KW-1185">Reference proteome</keyword>
<dbReference type="RefSeq" id="WP_034673788.1">
    <property type="nucleotide sequence ID" value="NZ_FPAP01000002.1"/>
</dbReference>
<sequence>MKKNLLFIFTILLIIVSCTTDRHFENEISNEKSTGIANKVGPPVYDSIVFVDPTKPNINATIITTDQNCYSLASGYGNNYRYYVSAGNTVPYDRVIHSIVIKGTTIYQVSPVTIPANQSVSQDVTIFNNETSRVENVKIRVLSVLNGNVETINDYNKVDFEGYINNCFNEPLNLPDSCYDKDLKPIDENKNGIWDCME</sequence>
<organism evidence="1 2">
    <name type="scientific">Chryseobacterium formosense</name>
    <dbReference type="NCBI Taxonomy" id="236814"/>
    <lineage>
        <taxon>Bacteria</taxon>
        <taxon>Pseudomonadati</taxon>
        <taxon>Bacteroidota</taxon>
        <taxon>Flavobacteriia</taxon>
        <taxon>Flavobacteriales</taxon>
        <taxon>Weeksellaceae</taxon>
        <taxon>Chryseobacterium group</taxon>
        <taxon>Chryseobacterium</taxon>
    </lineage>
</organism>
<reference evidence="1 2" key="1">
    <citation type="submission" date="2014-07" db="EMBL/GenBank/DDBJ databases">
        <title>Genome of Chryseobacterium formosense LMG 24722.</title>
        <authorList>
            <person name="Pipes S.E."/>
            <person name="Stropko S.J."/>
            <person name="Newman J.D."/>
        </authorList>
    </citation>
    <scope>NUCLEOTIDE SEQUENCE [LARGE SCALE GENOMIC DNA]</scope>
    <source>
        <strain evidence="1 2">LMG 24722</strain>
    </source>
</reference>
<dbReference type="PROSITE" id="PS51257">
    <property type="entry name" value="PROKAR_LIPOPROTEIN"/>
    <property type="match status" value="1"/>
</dbReference>
<dbReference type="Proteomes" id="UP000028713">
    <property type="component" value="Unassembled WGS sequence"/>
</dbReference>